<proteinExistence type="predicted"/>
<dbReference type="Gene3D" id="2.160.20.80">
    <property type="entry name" value="E3 ubiquitin-protein ligase SopA"/>
    <property type="match status" value="2"/>
</dbReference>
<gene>
    <name evidence="3" type="ORF">DFR68_102804</name>
</gene>
<keyword evidence="2" id="KW-0472">Membrane</keyword>
<dbReference type="STRING" id="1210089.GCA_001613165_03806"/>
<feature type="transmembrane region" description="Helical" evidence="2">
    <location>
        <begin position="140"/>
        <end position="163"/>
    </location>
</feature>
<organism evidence="3 4">
    <name type="scientific">Nocardia mexicana</name>
    <dbReference type="NCBI Taxonomy" id="279262"/>
    <lineage>
        <taxon>Bacteria</taxon>
        <taxon>Bacillati</taxon>
        <taxon>Actinomycetota</taxon>
        <taxon>Actinomycetes</taxon>
        <taxon>Mycobacteriales</taxon>
        <taxon>Nocardiaceae</taxon>
        <taxon>Nocardia</taxon>
    </lineage>
</organism>
<sequence>MTHVAAERFGFRIEKKKKGRENGIPEGGTCRIFLYRIKSGALRAPPGAPALPLRSRAGTRRQTRVGAGPTPPRPRTAAAPPSTGGLPCFLSARYRKKPSSRSSLGENRAMQGTIRRIGTRGRKIPTSISRWSNRMALSTAVGLAVLGGVALAAAAEIVLILVFHPSRAGGSPIDVTKLALTVVGGVGGVVALVIAYRRQRDLEQGRFVERFSAAAAQLGAPDVAVRIAGVYAMVGVADESVSLRRQQCIDVLCGYLRLPYTPEVGANHQTKYVQTRKNADGVEENESTFEYRQNDKEVRQTIVRVIADHLHPDSQYSWSSSNFDFRTVNFEEARFSKAIFSGDSHFEGATFVGEAWFDHASFSHDATFMGATFLGNAHFDDVTFHESAWFTDANFCGNHTQFGGATFGYLAWFDHTTFCDSLALREATFSNMAWFEGAEFSNSWLNDTTFFGDAVFRGATFSGRTSFEKTTFSHSAVFDEAAFSGTTLFASSIFQGDTSFGGVTFSGATLFKHANFGESCVSFVAPQQWGPPAPVFDWDTDISLKPPNIKPSQWPPRAETSRLTS</sequence>
<protein>
    <submittedName>
        <fullName evidence="3">Pentapeptide repeat protein</fullName>
    </submittedName>
</protein>
<evidence type="ECO:0000256" key="1">
    <source>
        <dbReference type="SAM" id="MobiDB-lite"/>
    </source>
</evidence>
<name>A0A370HHM2_9NOCA</name>
<reference evidence="3 4" key="1">
    <citation type="submission" date="2018-07" db="EMBL/GenBank/DDBJ databases">
        <title>Genomic Encyclopedia of Type Strains, Phase IV (KMG-IV): sequencing the most valuable type-strain genomes for metagenomic binning, comparative biology and taxonomic classification.</title>
        <authorList>
            <person name="Goeker M."/>
        </authorList>
    </citation>
    <scope>NUCLEOTIDE SEQUENCE [LARGE SCALE GENOMIC DNA]</scope>
    <source>
        <strain evidence="3 4">DSM 44952</strain>
    </source>
</reference>
<dbReference type="Pfam" id="PF13576">
    <property type="entry name" value="Pentapeptide_3"/>
    <property type="match status" value="3"/>
</dbReference>
<accession>A0A370HHM2</accession>
<comment type="caution">
    <text evidence="3">The sequence shown here is derived from an EMBL/GenBank/DDBJ whole genome shotgun (WGS) entry which is preliminary data.</text>
</comment>
<dbReference type="AlphaFoldDB" id="A0A370HHM2"/>
<feature type="region of interest" description="Disordered" evidence="1">
    <location>
        <begin position="97"/>
        <end position="119"/>
    </location>
</feature>
<feature type="transmembrane region" description="Helical" evidence="2">
    <location>
        <begin position="175"/>
        <end position="196"/>
    </location>
</feature>
<evidence type="ECO:0000256" key="2">
    <source>
        <dbReference type="SAM" id="Phobius"/>
    </source>
</evidence>
<evidence type="ECO:0000313" key="4">
    <source>
        <dbReference type="Proteomes" id="UP000255355"/>
    </source>
</evidence>
<dbReference type="SUPFAM" id="SSF141571">
    <property type="entry name" value="Pentapeptide repeat-like"/>
    <property type="match status" value="1"/>
</dbReference>
<keyword evidence="2" id="KW-0812">Transmembrane</keyword>
<evidence type="ECO:0000313" key="3">
    <source>
        <dbReference type="EMBL" id="RDI54674.1"/>
    </source>
</evidence>
<dbReference type="InterPro" id="IPR001646">
    <property type="entry name" value="5peptide_repeat"/>
</dbReference>
<keyword evidence="2" id="KW-1133">Transmembrane helix</keyword>
<keyword evidence="4" id="KW-1185">Reference proteome</keyword>
<feature type="region of interest" description="Disordered" evidence="1">
    <location>
        <begin position="546"/>
        <end position="565"/>
    </location>
</feature>
<feature type="region of interest" description="Disordered" evidence="1">
    <location>
        <begin position="45"/>
        <end position="83"/>
    </location>
</feature>
<dbReference type="EMBL" id="QQAZ01000002">
    <property type="protein sequence ID" value="RDI54674.1"/>
    <property type="molecule type" value="Genomic_DNA"/>
</dbReference>
<dbReference type="Proteomes" id="UP000255355">
    <property type="component" value="Unassembled WGS sequence"/>
</dbReference>
<dbReference type="OrthoDB" id="8440251at2"/>
<feature type="compositionally biased region" description="Low complexity" evidence="1">
    <location>
        <begin position="45"/>
        <end position="56"/>
    </location>
</feature>